<dbReference type="EMBL" id="JAACJL010000001">
    <property type="protein sequence ID" value="KAF4623511.1"/>
    <property type="molecule type" value="Genomic_DNA"/>
</dbReference>
<dbReference type="Gene3D" id="3.50.70.10">
    <property type="match status" value="1"/>
</dbReference>
<evidence type="ECO:0000313" key="2">
    <source>
        <dbReference type="EMBL" id="KAF4623511.1"/>
    </source>
</evidence>
<dbReference type="Proteomes" id="UP000521872">
    <property type="component" value="Unassembled WGS sequence"/>
</dbReference>
<dbReference type="SUPFAM" id="SSF54626">
    <property type="entry name" value="Chalcone isomerase"/>
    <property type="match status" value="1"/>
</dbReference>
<keyword evidence="3" id="KW-1185">Reference proteome</keyword>
<proteinExistence type="predicted"/>
<comment type="caution">
    <text evidence="2">The sequence shown here is derived from an EMBL/GenBank/DDBJ whole genome shotgun (WGS) entry which is preliminary data.</text>
</comment>
<name>A0A8H4R7C4_9AGAR</name>
<organism evidence="2 3">
    <name type="scientific">Agrocybe pediades</name>
    <dbReference type="NCBI Taxonomy" id="84607"/>
    <lineage>
        <taxon>Eukaryota</taxon>
        <taxon>Fungi</taxon>
        <taxon>Dikarya</taxon>
        <taxon>Basidiomycota</taxon>
        <taxon>Agaricomycotina</taxon>
        <taxon>Agaricomycetes</taxon>
        <taxon>Agaricomycetidae</taxon>
        <taxon>Agaricales</taxon>
        <taxon>Agaricineae</taxon>
        <taxon>Strophariaceae</taxon>
        <taxon>Agrocybe</taxon>
    </lineage>
</organism>
<accession>A0A8H4R7C4</accession>
<dbReference type="PANTHER" id="PTHR47284:SF3">
    <property type="entry name" value="FATTY-ACID-BINDING PROTEIN 2"/>
    <property type="match status" value="1"/>
</dbReference>
<gene>
    <name evidence="2" type="ORF">D9613_001663</name>
</gene>
<dbReference type="InterPro" id="IPR016088">
    <property type="entry name" value="Chalcone_isomerase_3-sand"/>
</dbReference>
<dbReference type="Pfam" id="PF16035">
    <property type="entry name" value="Chalcone_2"/>
    <property type="match status" value="2"/>
</dbReference>
<dbReference type="GO" id="GO:0016872">
    <property type="term" value="F:intramolecular lyase activity"/>
    <property type="evidence" value="ECO:0007669"/>
    <property type="project" value="InterPro"/>
</dbReference>
<dbReference type="PANTHER" id="PTHR47284">
    <property type="entry name" value="FATTY-ACID-BINDING PROTEIN 2"/>
    <property type="match status" value="1"/>
</dbReference>
<dbReference type="InterPro" id="IPR036298">
    <property type="entry name" value="Chalcone_isomerase_sf"/>
</dbReference>
<feature type="domain" description="Chalcone isomerase" evidence="1">
    <location>
        <begin position="149"/>
        <end position="269"/>
    </location>
</feature>
<dbReference type="InterPro" id="IPR016087">
    <property type="entry name" value="Chalcone_isomerase"/>
</dbReference>
<evidence type="ECO:0000313" key="3">
    <source>
        <dbReference type="Proteomes" id="UP000521872"/>
    </source>
</evidence>
<reference evidence="2 3" key="1">
    <citation type="submission" date="2019-12" db="EMBL/GenBank/DDBJ databases">
        <authorList>
            <person name="Floudas D."/>
            <person name="Bentzer J."/>
            <person name="Ahren D."/>
            <person name="Johansson T."/>
            <person name="Persson P."/>
            <person name="Tunlid A."/>
        </authorList>
    </citation>
    <scope>NUCLEOTIDE SEQUENCE [LARGE SCALE GENOMIC DNA]</scope>
    <source>
        <strain evidence="2 3">CBS 102.39</strain>
    </source>
</reference>
<feature type="domain" description="Chalcone isomerase" evidence="1">
    <location>
        <begin position="101"/>
        <end position="128"/>
    </location>
</feature>
<evidence type="ECO:0000259" key="1">
    <source>
        <dbReference type="Pfam" id="PF16035"/>
    </source>
</evidence>
<protein>
    <recommendedName>
        <fullName evidence="1">Chalcone isomerase domain-containing protein</fullName>
    </recommendedName>
</protein>
<dbReference type="AlphaFoldDB" id="A0A8H4R7C4"/>
<sequence>MSFFLNRCARIFRQGPTRFLSTSTHPIRNRVIYRNIAWGTAALGVAAGLAVTDHTIHLDSQVQDTIVQTNAIEETTVDPATSIAFPKTMRVPMANVKVPPLTLVGVGVRTVSFLGVKVYSIGFYADLSNPDLKVPLELSPEEKVRHIVQNTACVIRIVPTRSTSYTHLRDAFMRALQARLARGIKEGTITEDTAQATSSPLRDLKGLFPNSPLAKHTALDIFLSPPSPSRTRALIFRDLGSVENDWVATEFVLNYFDREAPSPALKNNVLENLKSFQK</sequence>